<dbReference type="AlphaFoldDB" id="A0A7S3YN78"/>
<gene>
    <name evidence="2" type="ORF">LGLO00237_LOCUS8439</name>
</gene>
<organism evidence="2">
    <name type="scientific">Lotharella globosa</name>
    <dbReference type="NCBI Taxonomy" id="91324"/>
    <lineage>
        <taxon>Eukaryota</taxon>
        <taxon>Sar</taxon>
        <taxon>Rhizaria</taxon>
        <taxon>Cercozoa</taxon>
        <taxon>Chlorarachniophyceae</taxon>
        <taxon>Lotharella</taxon>
    </lineage>
</organism>
<feature type="region of interest" description="Disordered" evidence="1">
    <location>
        <begin position="79"/>
        <end position="101"/>
    </location>
</feature>
<evidence type="ECO:0000313" key="2">
    <source>
        <dbReference type="EMBL" id="CAE0656852.1"/>
    </source>
</evidence>
<proteinExistence type="predicted"/>
<evidence type="ECO:0000256" key="1">
    <source>
        <dbReference type="SAM" id="MobiDB-lite"/>
    </source>
</evidence>
<name>A0A7S3YN78_9EUKA</name>
<protein>
    <submittedName>
        <fullName evidence="2">Uncharacterized protein</fullName>
    </submittedName>
</protein>
<feature type="compositionally biased region" description="Low complexity" evidence="1">
    <location>
        <begin position="82"/>
        <end position="101"/>
    </location>
</feature>
<accession>A0A7S3YN78</accession>
<reference evidence="2" key="1">
    <citation type="submission" date="2021-01" db="EMBL/GenBank/DDBJ databases">
        <authorList>
            <person name="Corre E."/>
            <person name="Pelletier E."/>
            <person name="Niang G."/>
            <person name="Scheremetjew M."/>
            <person name="Finn R."/>
            <person name="Kale V."/>
            <person name="Holt S."/>
            <person name="Cochrane G."/>
            <person name="Meng A."/>
            <person name="Brown T."/>
            <person name="Cohen L."/>
        </authorList>
    </citation>
    <scope>NUCLEOTIDE SEQUENCE</scope>
    <source>
        <strain evidence="2">CCCM811</strain>
    </source>
</reference>
<sequence>MRRDVRARLYGATIHGWNGRARVRIENGKFQFLPTGYRPGNNGRNDRTAWEEASLDEHGTHPKLRYFLRVLLLSHAAGTQGACTPTSSKAASSSPTARASV</sequence>
<dbReference type="EMBL" id="HBIV01011313">
    <property type="protein sequence ID" value="CAE0656852.1"/>
    <property type="molecule type" value="Transcribed_RNA"/>
</dbReference>